<evidence type="ECO:0000313" key="2">
    <source>
        <dbReference type="EMBL" id="MBB4248294.1"/>
    </source>
</evidence>
<keyword evidence="3" id="KW-1185">Reference proteome</keyword>
<accession>A0A840G1X7</accession>
<evidence type="ECO:0000256" key="1">
    <source>
        <dbReference type="SAM" id="Phobius"/>
    </source>
</evidence>
<feature type="transmembrane region" description="Helical" evidence="1">
    <location>
        <begin position="48"/>
        <end position="67"/>
    </location>
</feature>
<dbReference type="EMBL" id="JACIGE010000010">
    <property type="protein sequence ID" value="MBB4248294.1"/>
    <property type="molecule type" value="Genomic_DNA"/>
</dbReference>
<comment type="caution">
    <text evidence="2">The sequence shown here is derived from an EMBL/GenBank/DDBJ whole genome shotgun (WGS) entry which is preliminary data.</text>
</comment>
<dbReference type="Proteomes" id="UP000587070">
    <property type="component" value="Unassembled WGS sequence"/>
</dbReference>
<reference evidence="2 3" key="1">
    <citation type="submission" date="2020-08" db="EMBL/GenBank/DDBJ databases">
        <title>Genome sequencing of Purple Non-Sulfur Bacteria from various extreme environments.</title>
        <authorList>
            <person name="Mayer M."/>
        </authorList>
    </citation>
    <scope>NUCLEOTIDE SEQUENCE [LARGE SCALE GENOMIC DNA]</scope>
    <source>
        <strain evidence="2 3">2761</strain>
    </source>
</reference>
<feature type="transmembrane region" description="Helical" evidence="1">
    <location>
        <begin position="7"/>
        <end position="28"/>
    </location>
</feature>
<keyword evidence="1" id="KW-0812">Transmembrane</keyword>
<protein>
    <submittedName>
        <fullName evidence="2">Uncharacterized protein</fullName>
    </submittedName>
</protein>
<keyword evidence="1" id="KW-0472">Membrane</keyword>
<organism evidence="2 3">
    <name type="scientific">Rhodocyclus tenuis</name>
    <name type="common">Rhodospirillum tenue</name>
    <dbReference type="NCBI Taxonomy" id="1066"/>
    <lineage>
        <taxon>Bacteria</taxon>
        <taxon>Pseudomonadati</taxon>
        <taxon>Pseudomonadota</taxon>
        <taxon>Betaproteobacteria</taxon>
        <taxon>Rhodocyclales</taxon>
        <taxon>Rhodocyclaceae</taxon>
        <taxon>Rhodocyclus</taxon>
    </lineage>
</organism>
<dbReference type="AlphaFoldDB" id="A0A840G1X7"/>
<proteinExistence type="predicted"/>
<sequence length="79" mass="8535">MNALHAPCRLVAINIHATCSTGLLFFIYSNLLNHGRAGWLAGKAETAIWQFLAVSATLFSAITPGRFCRKASFHRGAAC</sequence>
<name>A0A840G1X7_RHOTE</name>
<dbReference type="RefSeq" id="WP_153117453.1">
    <property type="nucleotide sequence ID" value="NZ_JACIGE010000010.1"/>
</dbReference>
<evidence type="ECO:0000313" key="3">
    <source>
        <dbReference type="Proteomes" id="UP000587070"/>
    </source>
</evidence>
<gene>
    <name evidence="2" type="ORF">GGD90_002686</name>
</gene>
<keyword evidence="1" id="KW-1133">Transmembrane helix</keyword>